<dbReference type="Pfam" id="PF02130">
    <property type="entry name" value="YbeY"/>
    <property type="match status" value="1"/>
</dbReference>
<dbReference type="InterPro" id="IPR023091">
    <property type="entry name" value="MetalPrtase_cat_dom_sf_prd"/>
</dbReference>
<dbReference type="NCBIfam" id="TIGR00043">
    <property type="entry name" value="rRNA maturation RNase YbeY"/>
    <property type="match status" value="1"/>
</dbReference>
<evidence type="ECO:0000256" key="4">
    <source>
        <dbReference type="ARBA" id="ARBA00022759"/>
    </source>
</evidence>
<dbReference type="GO" id="GO:0004521">
    <property type="term" value="F:RNA endonuclease activity"/>
    <property type="evidence" value="ECO:0007669"/>
    <property type="project" value="UniProtKB-UniRule"/>
</dbReference>
<comment type="similarity">
    <text evidence="1 7">Belongs to the endoribonuclease YbeY family.</text>
</comment>
<evidence type="ECO:0000313" key="9">
    <source>
        <dbReference type="Proteomes" id="UP000240912"/>
    </source>
</evidence>
<keyword evidence="3 7" id="KW-0479">Metal-binding</keyword>
<dbReference type="OrthoDB" id="9811984at2"/>
<reference evidence="8 9" key="1">
    <citation type="submission" date="2018-03" db="EMBL/GenBank/DDBJ databases">
        <authorList>
            <person name="Keele B.F."/>
        </authorList>
    </citation>
    <scope>NUCLEOTIDE SEQUENCE [LARGE SCALE GENOMIC DNA]</scope>
    <source>
        <strain evidence="8 9">YL28-9</strain>
    </source>
</reference>
<keyword evidence="7" id="KW-0963">Cytoplasm</keyword>
<evidence type="ECO:0000256" key="3">
    <source>
        <dbReference type="ARBA" id="ARBA00022723"/>
    </source>
</evidence>
<evidence type="ECO:0000256" key="5">
    <source>
        <dbReference type="ARBA" id="ARBA00022801"/>
    </source>
</evidence>
<dbReference type="PANTHER" id="PTHR46986:SF1">
    <property type="entry name" value="ENDORIBONUCLEASE YBEY, CHLOROPLASTIC"/>
    <property type="match status" value="1"/>
</dbReference>
<dbReference type="Gene3D" id="3.40.390.30">
    <property type="entry name" value="Metalloproteases ('zincins'), catalytic domain"/>
    <property type="match status" value="1"/>
</dbReference>
<feature type="binding site" evidence="7">
    <location>
        <position position="113"/>
    </location>
    <ligand>
        <name>Zn(2+)</name>
        <dbReference type="ChEBI" id="CHEBI:29105"/>
        <note>catalytic</note>
    </ligand>
</feature>
<keyword evidence="5 7" id="KW-0378">Hydrolase</keyword>
<dbReference type="GO" id="GO:0008270">
    <property type="term" value="F:zinc ion binding"/>
    <property type="evidence" value="ECO:0007669"/>
    <property type="project" value="UniProtKB-UniRule"/>
</dbReference>
<name>A0A2T3HRM2_9SPHI</name>
<dbReference type="InterPro" id="IPR020549">
    <property type="entry name" value="YbeY_CS"/>
</dbReference>
<dbReference type="InterPro" id="IPR002036">
    <property type="entry name" value="YbeY"/>
</dbReference>
<feature type="binding site" evidence="7">
    <location>
        <position position="109"/>
    </location>
    <ligand>
        <name>Zn(2+)</name>
        <dbReference type="ChEBI" id="CHEBI:29105"/>
        <note>catalytic</note>
    </ligand>
</feature>
<evidence type="ECO:0000256" key="7">
    <source>
        <dbReference type="HAMAP-Rule" id="MF_00009"/>
    </source>
</evidence>
<dbReference type="GO" id="GO:0005737">
    <property type="term" value="C:cytoplasm"/>
    <property type="evidence" value="ECO:0007669"/>
    <property type="project" value="UniProtKB-SubCell"/>
</dbReference>
<dbReference type="SUPFAM" id="SSF55486">
    <property type="entry name" value="Metalloproteases ('zincins'), catalytic domain"/>
    <property type="match status" value="1"/>
</dbReference>
<dbReference type="GO" id="GO:0004222">
    <property type="term" value="F:metalloendopeptidase activity"/>
    <property type="evidence" value="ECO:0007669"/>
    <property type="project" value="InterPro"/>
</dbReference>
<sequence>MALINFFSEETDFVPSKKLFLRKWIKQCVTDEGARLQELNFIFCSDAYLLQMNQKYLRHDTLTDIITFDNAEKEGVLAGDIFISVERVQENAAQYQVAFFDELCRILIHGTLHLLGYTDKTKQDKLKMTAMEDRCLEKRSAL</sequence>
<dbReference type="EC" id="3.1.-.-" evidence="7"/>
<keyword evidence="2 7" id="KW-0540">Nuclease</keyword>
<evidence type="ECO:0000256" key="2">
    <source>
        <dbReference type="ARBA" id="ARBA00022722"/>
    </source>
</evidence>
<organism evidence="8 9">
    <name type="scientific">Pedobacter yulinensis</name>
    <dbReference type="NCBI Taxonomy" id="2126353"/>
    <lineage>
        <taxon>Bacteria</taxon>
        <taxon>Pseudomonadati</taxon>
        <taxon>Bacteroidota</taxon>
        <taxon>Sphingobacteriia</taxon>
        <taxon>Sphingobacteriales</taxon>
        <taxon>Sphingobacteriaceae</taxon>
        <taxon>Pedobacter</taxon>
    </lineage>
</organism>
<proteinExistence type="inferred from homology"/>
<keyword evidence="6 7" id="KW-0862">Zinc</keyword>
<evidence type="ECO:0000313" key="8">
    <source>
        <dbReference type="EMBL" id="PST85066.1"/>
    </source>
</evidence>
<dbReference type="PROSITE" id="PS01306">
    <property type="entry name" value="UPF0054"/>
    <property type="match status" value="1"/>
</dbReference>
<evidence type="ECO:0000256" key="1">
    <source>
        <dbReference type="ARBA" id="ARBA00010875"/>
    </source>
</evidence>
<dbReference type="EMBL" id="PYLS01000001">
    <property type="protein sequence ID" value="PST85066.1"/>
    <property type="molecule type" value="Genomic_DNA"/>
</dbReference>
<keyword evidence="9" id="KW-1185">Reference proteome</keyword>
<comment type="function">
    <text evidence="7">Single strand-specific metallo-endoribonuclease involved in late-stage 70S ribosome quality control and in maturation of the 3' terminus of the 16S rRNA.</text>
</comment>
<comment type="cofactor">
    <cofactor evidence="7">
        <name>Zn(2+)</name>
        <dbReference type="ChEBI" id="CHEBI:29105"/>
    </cofactor>
    <text evidence="7">Binds 1 zinc ion.</text>
</comment>
<dbReference type="RefSeq" id="WP_107213448.1">
    <property type="nucleotide sequence ID" value="NZ_KZ686268.1"/>
</dbReference>
<dbReference type="AlphaFoldDB" id="A0A2T3HRM2"/>
<dbReference type="GO" id="GO:0006364">
    <property type="term" value="P:rRNA processing"/>
    <property type="evidence" value="ECO:0007669"/>
    <property type="project" value="UniProtKB-UniRule"/>
</dbReference>
<comment type="caution">
    <text evidence="8">The sequence shown here is derived from an EMBL/GenBank/DDBJ whole genome shotgun (WGS) entry which is preliminary data.</text>
</comment>
<keyword evidence="7" id="KW-0690">Ribosome biogenesis</keyword>
<dbReference type="HAMAP" id="MF_00009">
    <property type="entry name" value="Endoribonucl_YbeY"/>
    <property type="match status" value="1"/>
</dbReference>
<dbReference type="PANTHER" id="PTHR46986">
    <property type="entry name" value="ENDORIBONUCLEASE YBEY, CHLOROPLASTIC"/>
    <property type="match status" value="1"/>
</dbReference>
<protein>
    <recommendedName>
        <fullName evidence="7">Endoribonuclease YbeY</fullName>
        <ecNumber evidence="7">3.1.-.-</ecNumber>
    </recommendedName>
</protein>
<gene>
    <name evidence="7 8" type="primary">ybeY</name>
    <name evidence="8" type="ORF">C7T94_02835</name>
</gene>
<comment type="subcellular location">
    <subcellularLocation>
        <location evidence="7">Cytoplasm</location>
    </subcellularLocation>
</comment>
<evidence type="ECO:0000256" key="6">
    <source>
        <dbReference type="ARBA" id="ARBA00022833"/>
    </source>
</evidence>
<accession>A0A2T3HRM2</accession>
<dbReference type="Proteomes" id="UP000240912">
    <property type="component" value="Unassembled WGS sequence"/>
</dbReference>
<keyword evidence="4 7" id="KW-0255">Endonuclease</keyword>
<feature type="binding site" evidence="7">
    <location>
        <position position="119"/>
    </location>
    <ligand>
        <name>Zn(2+)</name>
        <dbReference type="ChEBI" id="CHEBI:29105"/>
        <note>catalytic</note>
    </ligand>
</feature>
<keyword evidence="7" id="KW-0698">rRNA processing</keyword>